<gene>
    <name evidence="3" type="ORF">G2W53_020277</name>
</gene>
<evidence type="ECO:0000256" key="2">
    <source>
        <dbReference type="SAM" id="SignalP"/>
    </source>
</evidence>
<name>A0A834WPZ5_9FABA</name>
<evidence type="ECO:0000256" key="1">
    <source>
        <dbReference type="SAM" id="MobiDB-lite"/>
    </source>
</evidence>
<feature type="region of interest" description="Disordered" evidence="1">
    <location>
        <begin position="33"/>
        <end position="56"/>
    </location>
</feature>
<feature type="chain" id="PRO_5032702602" evidence="2">
    <location>
        <begin position="30"/>
        <end position="95"/>
    </location>
</feature>
<proteinExistence type="predicted"/>
<keyword evidence="2" id="KW-0732">Signal</keyword>
<protein>
    <submittedName>
        <fullName evidence="3">Copper amine oxidase family protein</fullName>
    </submittedName>
</protein>
<keyword evidence="4" id="KW-1185">Reference proteome</keyword>
<feature type="region of interest" description="Disordered" evidence="1">
    <location>
        <begin position="72"/>
        <end position="95"/>
    </location>
</feature>
<dbReference type="OrthoDB" id="1428896at2759"/>
<evidence type="ECO:0000313" key="4">
    <source>
        <dbReference type="Proteomes" id="UP000634136"/>
    </source>
</evidence>
<dbReference type="EMBL" id="JAAIUW010000006">
    <property type="protein sequence ID" value="KAF7829113.1"/>
    <property type="molecule type" value="Genomic_DNA"/>
</dbReference>
<dbReference type="Proteomes" id="UP000634136">
    <property type="component" value="Unassembled WGS sequence"/>
</dbReference>
<accession>A0A834WPZ5</accession>
<dbReference type="AlphaFoldDB" id="A0A834WPZ5"/>
<organism evidence="3 4">
    <name type="scientific">Senna tora</name>
    <dbReference type="NCBI Taxonomy" id="362788"/>
    <lineage>
        <taxon>Eukaryota</taxon>
        <taxon>Viridiplantae</taxon>
        <taxon>Streptophyta</taxon>
        <taxon>Embryophyta</taxon>
        <taxon>Tracheophyta</taxon>
        <taxon>Spermatophyta</taxon>
        <taxon>Magnoliopsida</taxon>
        <taxon>eudicotyledons</taxon>
        <taxon>Gunneridae</taxon>
        <taxon>Pentapetalae</taxon>
        <taxon>rosids</taxon>
        <taxon>fabids</taxon>
        <taxon>Fabales</taxon>
        <taxon>Fabaceae</taxon>
        <taxon>Caesalpinioideae</taxon>
        <taxon>Cassia clade</taxon>
        <taxon>Senna</taxon>
    </lineage>
</organism>
<reference evidence="3" key="1">
    <citation type="submission" date="2020-09" db="EMBL/GenBank/DDBJ databases">
        <title>Genome-Enabled Discovery of Anthraquinone Biosynthesis in Senna tora.</title>
        <authorList>
            <person name="Kang S.-H."/>
            <person name="Pandey R.P."/>
            <person name="Lee C.-M."/>
            <person name="Sim J.-S."/>
            <person name="Jeong J.-T."/>
            <person name="Choi B.-S."/>
            <person name="Jung M."/>
            <person name="Ginzburg D."/>
            <person name="Zhao K."/>
            <person name="Won S.Y."/>
            <person name="Oh T.-J."/>
            <person name="Yu Y."/>
            <person name="Kim N.-H."/>
            <person name="Lee O.R."/>
            <person name="Lee T.-H."/>
            <person name="Bashyal P."/>
            <person name="Kim T.-S."/>
            <person name="Lee W.-H."/>
            <person name="Kawkins C."/>
            <person name="Kim C.-K."/>
            <person name="Kim J.S."/>
            <person name="Ahn B.O."/>
            <person name="Rhee S.Y."/>
            <person name="Sohng J.K."/>
        </authorList>
    </citation>
    <scope>NUCLEOTIDE SEQUENCE</scope>
    <source>
        <tissue evidence="3">Leaf</tissue>
    </source>
</reference>
<evidence type="ECO:0000313" key="3">
    <source>
        <dbReference type="EMBL" id="KAF7829113.1"/>
    </source>
</evidence>
<feature type="signal peptide" evidence="2">
    <location>
        <begin position="1"/>
        <end position="29"/>
    </location>
</feature>
<comment type="caution">
    <text evidence="3">The sequence shown here is derived from an EMBL/GenBank/DDBJ whole genome shotgun (WGS) entry which is preliminary data.</text>
</comment>
<sequence>MAEKTISFTSLLIIFLLLLVNLKLGSVAASRKLHIHPHPHPPSPPTPTASFNSPLPPSLVSYTTNYYKINDEDAFRPTSPGHSPGVGHQAPPKAP</sequence>